<dbReference type="Gene3D" id="1.10.1040.10">
    <property type="entry name" value="N-(1-d-carboxylethyl)-l-norvaline Dehydrogenase, domain 2"/>
    <property type="match status" value="1"/>
</dbReference>
<evidence type="ECO:0000313" key="6">
    <source>
        <dbReference type="EMBL" id="GAA4017787.1"/>
    </source>
</evidence>
<reference evidence="7" key="1">
    <citation type="journal article" date="2019" name="Int. J. Syst. Evol. Microbiol.">
        <title>The Global Catalogue of Microorganisms (GCM) 10K type strain sequencing project: providing services to taxonomists for standard genome sequencing and annotation.</title>
        <authorList>
            <consortium name="The Broad Institute Genomics Platform"/>
            <consortium name="The Broad Institute Genome Sequencing Center for Infectious Disease"/>
            <person name="Wu L."/>
            <person name="Ma J."/>
        </authorList>
    </citation>
    <scope>NUCLEOTIDE SEQUENCE [LARGE SCALE GENOMIC DNA]</scope>
    <source>
        <strain evidence="7">JCM 16673</strain>
    </source>
</reference>
<dbReference type="PANTHER" id="PTHR48075:SF1">
    <property type="entry name" value="LAMBDA-CRYSTALLIN HOMOLOG"/>
    <property type="match status" value="1"/>
</dbReference>
<keyword evidence="3" id="KW-0812">Transmembrane</keyword>
<dbReference type="NCBIfam" id="NF004783">
    <property type="entry name" value="PRK06129.1"/>
    <property type="match status" value="1"/>
</dbReference>
<keyword evidence="3" id="KW-0472">Membrane</keyword>
<keyword evidence="2" id="KW-0560">Oxidoreductase</keyword>
<dbReference type="SUPFAM" id="SSF48179">
    <property type="entry name" value="6-phosphogluconate dehydrogenase C-terminal domain-like"/>
    <property type="match status" value="1"/>
</dbReference>
<evidence type="ECO:0000256" key="1">
    <source>
        <dbReference type="ARBA" id="ARBA00009463"/>
    </source>
</evidence>
<sequence length="319" mass="34782">MNSVADHQKNVAIVGAGSIGVAFALVFARAGWQVRLHDPDPARRLLAPSEMFERASALQEFGLIDAAPAVLTARVTLVAEMAVAVADVALVIECAPEQVDLKRALFVQLDALTHADTILASASSALPVSSFTEDLPGRARCLIAHPGNPPYLIPVIEIVPAVYTDTRVVQRAEQLFAEAGLSPVRVQREVEGFIFNRLQGAVLREAYCLVRDGVASVTDIDRVMREGLAPRWSVVGPFETVDLNTRGGIASHAQKMGPAYARMGAERGQHDPWTPQLVAEVVQQRRAALPIDQWQERVNWRDRGLMALARDRKKHAGQQ</sequence>
<name>A0ABP7SX22_9BURK</name>
<evidence type="ECO:0000256" key="2">
    <source>
        <dbReference type="ARBA" id="ARBA00023002"/>
    </source>
</evidence>
<dbReference type="Gene3D" id="3.40.50.720">
    <property type="entry name" value="NAD(P)-binding Rossmann-like Domain"/>
    <property type="match status" value="1"/>
</dbReference>
<dbReference type="InterPro" id="IPR013328">
    <property type="entry name" value="6PGD_dom2"/>
</dbReference>
<evidence type="ECO:0000259" key="5">
    <source>
        <dbReference type="Pfam" id="PF02737"/>
    </source>
</evidence>
<dbReference type="InterPro" id="IPR006108">
    <property type="entry name" value="3HC_DH_C"/>
</dbReference>
<evidence type="ECO:0000313" key="7">
    <source>
        <dbReference type="Proteomes" id="UP001501353"/>
    </source>
</evidence>
<dbReference type="InterPro" id="IPR006176">
    <property type="entry name" value="3-OHacyl-CoA_DH_NAD-bd"/>
</dbReference>
<feature type="domain" description="3-hydroxyacyl-CoA dehydrogenase C-terminal" evidence="4">
    <location>
        <begin position="192"/>
        <end position="278"/>
    </location>
</feature>
<dbReference type="Pfam" id="PF00725">
    <property type="entry name" value="3HCDH"/>
    <property type="match status" value="1"/>
</dbReference>
<dbReference type="SUPFAM" id="SSF51735">
    <property type="entry name" value="NAD(P)-binding Rossmann-fold domains"/>
    <property type="match status" value="1"/>
</dbReference>
<gene>
    <name evidence="6" type="ORF">GCM10022212_11830</name>
</gene>
<protein>
    <submittedName>
        <fullName evidence="6">3-hydroxyacyl-CoA dehydrogenase</fullName>
    </submittedName>
</protein>
<dbReference type="PROSITE" id="PS00065">
    <property type="entry name" value="D_2_HYDROXYACID_DH_1"/>
    <property type="match status" value="1"/>
</dbReference>
<feature type="transmembrane region" description="Helical" evidence="3">
    <location>
        <begin position="12"/>
        <end position="32"/>
    </location>
</feature>
<dbReference type="Proteomes" id="UP001501353">
    <property type="component" value="Unassembled WGS sequence"/>
</dbReference>
<accession>A0ABP7SX22</accession>
<organism evidence="6 7">
    <name type="scientific">Actimicrobium antarcticum</name>
    <dbReference type="NCBI Taxonomy" id="1051899"/>
    <lineage>
        <taxon>Bacteria</taxon>
        <taxon>Pseudomonadati</taxon>
        <taxon>Pseudomonadota</taxon>
        <taxon>Betaproteobacteria</taxon>
        <taxon>Burkholderiales</taxon>
        <taxon>Oxalobacteraceae</taxon>
        <taxon>Actimicrobium</taxon>
    </lineage>
</organism>
<dbReference type="PROSITE" id="PS00067">
    <property type="entry name" value="3HCDH"/>
    <property type="match status" value="1"/>
</dbReference>
<dbReference type="InterPro" id="IPR029752">
    <property type="entry name" value="D-isomer_DH_CS1"/>
</dbReference>
<dbReference type="InterPro" id="IPR036291">
    <property type="entry name" value="NAD(P)-bd_dom_sf"/>
</dbReference>
<proteinExistence type="inferred from homology"/>
<dbReference type="PANTHER" id="PTHR48075">
    <property type="entry name" value="3-HYDROXYACYL-COA DEHYDROGENASE FAMILY PROTEIN"/>
    <property type="match status" value="1"/>
</dbReference>
<comment type="caution">
    <text evidence="6">The sequence shown here is derived from an EMBL/GenBank/DDBJ whole genome shotgun (WGS) entry which is preliminary data.</text>
</comment>
<evidence type="ECO:0000256" key="3">
    <source>
        <dbReference type="SAM" id="Phobius"/>
    </source>
</evidence>
<dbReference type="InterPro" id="IPR008927">
    <property type="entry name" value="6-PGluconate_DH-like_C_sf"/>
</dbReference>
<keyword evidence="3" id="KW-1133">Transmembrane helix</keyword>
<feature type="domain" description="3-hydroxyacyl-CoA dehydrogenase NAD binding" evidence="5">
    <location>
        <begin position="10"/>
        <end position="188"/>
    </location>
</feature>
<dbReference type="InterPro" id="IPR006180">
    <property type="entry name" value="3-OHacyl-CoA_DH_CS"/>
</dbReference>
<dbReference type="RefSeq" id="WP_344762343.1">
    <property type="nucleotide sequence ID" value="NZ_BAAAZE010000006.1"/>
</dbReference>
<keyword evidence="7" id="KW-1185">Reference proteome</keyword>
<comment type="similarity">
    <text evidence="1">Belongs to the 3-hydroxyacyl-CoA dehydrogenase family.</text>
</comment>
<evidence type="ECO:0000259" key="4">
    <source>
        <dbReference type="Pfam" id="PF00725"/>
    </source>
</evidence>
<dbReference type="EMBL" id="BAAAZE010000006">
    <property type="protein sequence ID" value="GAA4017787.1"/>
    <property type="molecule type" value="Genomic_DNA"/>
</dbReference>
<dbReference type="Pfam" id="PF02737">
    <property type="entry name" value="3HCDH_N"/>
    <property type="match status" value="1"/>
</dbReference>